<dbReference type="EMBL" id="GIFC01006973">
    <property type="protein sequence ID" value="MXU89056.1"/>
    <property type="molecule type" value="Transcribed_RNA"/>
</dbReference>
<evidence type="ECO:0000313" key="1">
    <source>
        <dbReference type="EMBL" id="MXU89056.1"/>
    </source>
</evidence>
<dbReference type="AlphaFoldDB" id="A0A6B0UI01"/>
<sequence length="105" mass="12011">MQISVYTTNLLVAFFPPPFLVAGSFIHKTIHQGAFETNSWQCCQRQEDTQNNSHFEPCMAGSMRACISARTRSVLKKDTQRHSKRVCGITCTHKTKQLARSKCFW</sequence>
<name>A0A6B0UI01_IXORI</name>
<accession>A0A6B0UI01</accession>
<proteinExistence type="predicted"/>
<reference evidence="1" key="1">
    <citation type="submission" date="2019-12" db="EMBL/GenBank/DDBJ databases">
        <title>An insight into the sialome of adult female Ixodes ricinus ticks feeding for 6 days.</title>
        <authorList>
            <person name="Perner J."/>
            <person name="Ribeiro J.M.C."/>
        </authorList>
    </citation>
    <scope>NUCLEOTIDE SEQUENCE</scope>
    <source>
        <strain evidence="1">Semi-engorged</strain>
        <tissue evidence="1">Salivary glands</tissue>
    </source>
</reference>
<protein>
    <submittedName>
        <fullName evidence="1">Putative secreted protein</fullName>
    </submittedName>
</protein>
<organism evidence="1">
    <name type="scientific">Ixodes ricinus</name>
    <name type="common">Common tick</name>
    <name type="synonym">Acarus ricinus</name>
    <dbReference type="NCBI Taxonomy" id="34613"/>
    <lineage>
        <taxon>Eukaryota</taxon>
        <taxon>Metazoa</taxon>
        <taxon>Ecdysozoa</taxon>
        <taxon>Arthropoda</taxon>
        <taxon>Chelicerata</taxon>
        <taxon>Arachnida</taxon>
        <taxon>Acari</taxon>
        <taxon>Parasitiformes</taxon>
        <taxon>Ixodida</taxon>
        <taxon>Ixodoidea</taxon>
        <taxon>Ixodidae</taxon>
        <taxon>Ixodinae</taxon>
        <taxon>Ixodes</taxon>
    </lineage>
</organism>